<proteinExistence type="predicted"/>
<keyword evidence="2" id="KW-1185">Reference proteome</keyword>
<dbReference type="AlphaFoldDB" id="A0A074ZQB7"/>
<evidence type="ECO:0000313" key="2">
    <source>
        <dbReference type="Proteomes" id="UP000054324"/>
    </source>
</evidence>
<protein>
    <submittedName>
        <fullName evidence="1">Uncharacterized protein</fullName>
    </submittedName>
</protein>
<dbReference type="CTD" id="20319245"/>
<dbReference type="KEGG" id="ovi:T265_05063"/>
<reference evidence="1 2" key="1">
    <citation type="submission" date="2013-11" db="EMBL/GenBank/DDBJ databases">
        <title>Opisthorchis viverrini - life in the bile duct.</title>
        <authorList>
            <person name="Young N.D."/>
            <person name="Nagarajan N."/>
            <person name="Lin S.J."/>
            <person name="Korhonen P.K."/>
            <person name="Jex A.R."/>
            <person name="Hall R.S."/>
            <person name="Safavi-Hemami H."/>
            <person name="Kaewkong W."/>
            <person name="Bertrand D."/>
            <person name="Gao S."/>
            <person name="Seet Q."/>
            <person name="Wongkham S."/>
            <person name="Teh B.T."/>
            <person name="Wongkham C."/>
            <person name="Intapan P.M."/>
            <person name="Maleewong W."/>
            <person name="Yang X."/>
            <person name="Hu M."/>
            <person name="Wang Z."/>
            <person name="Hofmann A."/>
            <person name="Sternberg P.W."/>
            <person name="Tan P."/>
            <person name="Wang J."/>
            <person name="Gasser R.B."/>
        </authorList>
    </citation>
    <scope>NUCLEOTIDE SEQUENCE [LARGE SCALE GENOMIC DNA]</scope>
</reference>
<organism evidence="1 2">
    <name type="scientific">Opisthorchis viverrini</name>
    <name type="common">Southeast Asian liver fluke</name>
    <dbReference type="NCBI Taxonomy" id="6198"/>
    <lineage>
        <taxon>Eukaryota</taxon>
        <taxon>Metazoa</taxon>
        <taxon>Spiralia</taxon>
        <taxon>Lophotrochozoa</taxon>
        <taxon>Platyhelminthes</taxon>
        <taxon>Trematoda</taxon>
        <taxon>Digenea</taxon>
        <taxon>Opisthorchiida</taxon>
        <taxon>Opisthorchiata</taxon>
        <taxon>Opisthorchiidae</taxon>
        <taxon>Opisthorchis</taxon>
    </lineage>
</organism>
<dbReference type="Proteomes" id="UP000054324">
    <property type="component" value="Unassembled WGS sequence"/>
</dbReference>
<dbReference type="GeneID" id="20319245"/>
<dbReference type="EMBL" id="KL596709">
    <property type="protein sequence ID" value="KER28017.1"/>
    <property type="molecule type" value="Genomic_DNA"/>
</dbReference>
<dbReference type="RefSeq" id="XP_009168238.1">
    <property type="nucleotide sequence ID" value="XM_009169974.1"/>
</dbReference>
<accession>A0A074ZQB7</accession>
<gene>
    <name evidence="1" type="ORF">T265_05063</name>
</gene>
<name>A0A074ZQB7_OPIVI</name>
<evidence type="ECO:0000313" key="1">
    <source>
        <dbReference type="EMBL" id="KER28017.1"/>
    </source>
</evidence>
<sequence length="76" mass="7983">MLPLSHRQLLGEAMCEKLAGACLADLGATDLLEPDSKKAIMLMYCQQAGGKRVALRIPDHPGCFCGGANRLTPTGG</sequence>